<protein>
    <submittedName>
        <fullName evidence="2">Phospholipid transport system substrate-binding protein</fullName>
    </submittedName>
</protein>
<feature type="chain" id="PRO_5011708755" evidence="1">
    <location>
        <begin position="25"/>
        <end position="217"/>
    </location>
</feature>
<name>A0A1H7H6L3_9GAMM</name>
<reference evidence="3" key="1">
    <citation type="submission" date="2016-10" db="EMBL/GenBank/DDBJ databases">
        <authorList>
            <person name="Varghese N."/>
            <person name="Submissions S."/>
        </authorList>
    </citation>
    <scope>NUCLEOTIDE SEQUENCE [LARGE SCALE GENOMIC DNA]</scope>
    <source>
        <strain evidence="3">DSM 241</strain>
    </source>
</reference>
<feature type="signal peptide" evidence="1">
    <location>
        <begin position="1"/>
        <end position="24"/>
    </location>
</feature>
<dbReference type="OrthoDB" id="9787053at2"/>
<keyword evidence="1" id="KW-0732">Signal</keyword>
<dbReference type="Gene3D" id="3.10.450.50">
    <property type="match status" value="1"/>
</dbReference>
<evidence type="ECO:0000313" key="3">
    <source>
        <dbReference type="Proteomes" id="UP000199256"/>
    </source>
</evidence>
<gene>
    <name evidence="2" type="ORF">SAMN05444515_10280</name>
</gene>
<dbReference type="STRING" id="1396821.SAMN05444515_10280"/>
<keyword evidence="3" id="KW-1185">Reference proteome</keyword>
<dbReference type="Proteomes" id="UP000199256">
    <property type="component" value="Unassembled WGS sequence"/>
</dbReference>
<dbReference type="PANTHER" id="PTHR36573:SF1">
    <property type="entry name" value="INTERMEMBRANE PHOSPHOLIPID TRANSPORT SYSTEM BINDING PROTEIN MLAC"/>
    <property type="match status" value="1"/>
</dbReference>
<evidence type="ECO:0000256" key="1">
    <source>
        <dbReference type="SAM" id="SignalP"/>
    </source>
</evidence>
<dbReference type="PANTHER" id="PTHR36573">
    <property type="entry name" value="INTERMEMBRANE PHOSPHOLIPID TRANSPORT SYSTEM BINDING PROTEIN MLAC"/>
    <property type="match status" value="1"/>
</dbReference>
<organism evidence="2 3">
    <name type="scientific">Ectothiorhodospira marina</name>
    <dbReference type="NCBI Taxonomy" id="1396821"/>
    <lineage>
        <taxon>Bacteria</taxon>
        <taxon>Pseudomonadati</taxon>
        <taxon>Pseudomonadota</taxon>
        <taxon>Gammaproteobacteria</taxon>
        <taxon>Chromatiales</taxon>
        <taxon>Ectothiorhodospiraceae</taxon>
        <taxon>Ectothiorhodospira</taxon>
    </lineage>
</organism>
<dbReference type="Gene3D" id="1.10.10.640">
    <property type="entry name" value="phospholipid-binding protein"/>
    <property type="match status" value="1"/>
</dbReference>
<sequence>MKSFIHLVLATVVALATSVSVANASLPEQDPVDLVTRTADEVLEKLREDPERTREDPEFLFELVDDIILPLIDWQGMSRLILARHWRTAEPEQRERFVKAFRGMLVRTYTQQMAEHMDKDIRVLPHRSFTDERMASVASEIVMGQGQSNISVNYSLRPVDGEWKVFDLTVEGLSFVTNFRTNFGAEVDRHGLDALITRLEEGDESLIEDAVEAGQSQ</sequence>
<accession>A0A1H7H6L3</accession>
<dbReference type="EMBL" id="FOAA01000002">
    <property type="protein sequence ID" value="SEK45931.1"/>
    <property type="molecule type" value="Genomic_DNA"/>
</dbReference>
<dbReference type="PIRSF" id="PIRSF004649">
    <property type="entry name" value="MlaC"/>
    <property type="match status" value="1"/>
</dbReference>
<dbReference type="AlphaFoldDB" id="A0A1H7H6L3"/>
<evidence type="ECO:0000313" key="2">
    <source>
        <dbReference type="EMBL" id="SEK45931.1"/>
    </source>
</evidence>
<dbReference type="Pfam" id="PF05494">
    <property type="entry name" value="MlaC"/>
    <property type="match status" value="1"/>
</dbReference>
<dbReference type="RefSeq" id="WP_090250748.1">
    <property type="nucleotide sequence ID" value="NZ_FOAA01000002.1"/>
</dbReference>
<dbReference type="InterPro" id="IPR008869">
    <property type="entry name" value="MlaC/ttg2D"/>
</dbReference>
<proteinExistence type="predicted"/>